<dbReference type="EMBL" id="GFTR01000980">
    <property type="protein sequence ID" value="JAW15446.1"/>
    <property type="molecule type" value="Transcribed_RNA"/>
</dbReference>
<proteinExistence type="predicted"/>
<name>A0A224XSF4_9HEMI</name>
<dbReference type="AlphaFoldDB" id="A0A224XSF4"/>
<sequence length="83" mass="8943">MLQRIQTSLAIFLHLQTLSSSRNVERIYAHSLLITARSSAAVLAALICLIKSLKRIGVGVRTLSRASVITSLITAMLKAGLNP</sequence>
<evidence type="ECO:0000313" key="1">
    <source>
        <dbReference type="EMBL" id="JAW15446.1"/>
    </source>
</evidence>
<accession>A0A224XSF4</accession>
<protein>
    <submittedName>
        <fullName evidence="1">Putative secreted protein</fullName>
    </submittedName>
</protein>
<organism evidence="1">
    <name type="scientific">Panstrongylus lignarius</name>
    <dbReference type="NCBI Taxonomy" id="156445"/>
    <lineage>
        <taxon>Eukaryota</taxon>
        <taxon>Metazoa</taxon>
        <taxon>Ecdysozoa</taxon>
        <taxon>Arthropoda</taxon>
        <taxon>Hexapoda</taxon>
        <taxon>Insecta</taxon>
        <taxon>Pterygota</taxon>
        <taxon>Neoptera</taxon>
        <taxon>Paraneoptera</taxon>
        <taxon>Hemiptera</taxon>
        <taxon>Heteroptera</taxon>
        <taxon>Panheteroptera</taxon>
        <taxon>Cimicomorpha</taxon>
        <taxon>Reduviidae</taxon>
        <taxon>Triatominae</taxon>
        <taxon>Panstrongylus</taxon>
    </lineage>
</organism>
<reference evidence="1" key="1">
    <citation type="journal article" date="2018" name="PLoS Negl. Trop. Dis.">
        <title>An insight into the salivary gland and fat body transcriptome of Panstrongylus lignarius (Hemiptera: Heteroptera), the main vector of Chagas disease in Peru.</title>
        <authorList>
            <person name="Nevoa J.C."/>
            <person name="Mendes M.T."/>
            <person name="da Silva M.V."/>
            <person name="Soares S.C."/>
            <person name="Oliveira C.J.F."/>
            <person name="Ribeiro J.M.C."/>
        </authorList>
    </citation>
    <scope>NUCLEOTIDE SEQUENCE</scope>
</reference>